<proteinExistence type="predicted"/>
<evidence type="ECO:0000256" key="4">
    <source>
        <dbReference type="SAM" id="Phobius"/>
    </source>
</evidence>
<dbReference type="PROSITE" id="PS51318">
    <property type="entry name" value="TAT"/>
    <property type="match status" value="1"/>
</dbReference>
<evidence type="ECO:0000259" key="5">
    <source>
        <dbReference type="Pfam" id="PF01656"/>
    </source>
</evidence>
<evidence type="ECO:0000256" key="3">
    <source>
        <dbReference type="SAM" id="MobiDB-lite"/>
    </source>
</evidence>
<evidence type="ECO:0000313" key="6">
    <source>
        <dbReference type="EMBL" id="EJF44297.1"/>
    </source>
</evidence>
<dbReference type="InterPro" id="IPR050445">
    <property type="entry name" value="Bact_polysacc_biosynth/exp"/>
</dbReference>
<dbReference type="eggNOG" id="COG0489">
    <property type="taxonomic scope" value="Bacteria"/>
</dbReference>
<keyword evidence="4" id="KW-0812">Transmembrane</keyword>
<gene>
    <name evidence="6" type="ORF">HMPREF1318_0294</name>
</gene>
<keyword evidence="4" id="KW-1133">Transmembrane helix</keyword>
<feature type="domain" description="CobQ/CobB/MinD/ParA nucleotide binding" evidence="5">
    <location>
        <begin position="265"/>
        <end position="435"/>
    </location>
</feature>
<keyword evidence="4" id="KW-0472">Membrane</keyword>
<dbReference type="CDD" id="cd05387">
    <property type="entry name" value="BY-kinase"/>
    <property type="match status" value="1"/>
</dbReference>
<dbReference type="eggNOG" id="COG3944">
    <property type="taxonomic scope" value="Bacteria"/>
</dbReference>
<dbReference type="InterPro" id="IPR002586">
    <property type="entry name" value="CobQ/CobB/MinD/ParA_Nub-bd_dom"/>
</dbReference>
<dbReference type="Pfam" id="PF01656">
    <property type="entry name" value="CbiA"/>
    <property type="match status" value="1"/>
</dbReference>
<dbReference type="InterPro" id="IPR005702">
    <property type="entry name" value="Wzc-like_C"/>
</dbReference>
<evidence type="ECO:0000313" key="7">
    <source>
        <dbReference type="Proteomes" id="UP000002941"/>
    </source>
</evidence>
<comment type="caution">
    <text evidence="6">The sequence shown here is derived from an EMBL/GenBank/DDBJ whole genome shotgun (WGS) entry which is preliminary data.</text>
</comment>
<feature type="transmembrane region" description="Helical" evidence="4">
    <location>
        <begin position="175"/>
        <end position="195"/>
    </location>
</feature>
<organism evidence="6 7">
    <name type="scientific">Actinomyces massiliensis F0489</name>
    <dbReference type="NCBI Taxonomy" id="1125718"/>
    <lineage>
        <taxon>Bacteria</taxon>
        <taxon>Bacillati</taxon>
        <taxon>Actinomycetota</taxon>
        <taxon>Actinomycetes</taxon>
        <taxon>Actinomycetales</taxon>
        <taxon>Actinomycetaceae</taxon>
        <taxon>Actinomyces</taxon>
    </lineage>
</organism>
<name>J0NHV9_9ACTO</name>
<dbReference type="InterPro" id="IPR027417">
    <property type="entry name" value="P-loop_NTPase"/>
</dbReference>
<evidence type="ECO:0000256" key="2">
    <source>
        <dbReference type="ARBA" id="ARBA00022840"/>
    </source>
</evidence>
<dbReference type="RefSeq" id="WP_008731518.1">
    <property type="nucleotide sequence ID" value="NZ_AKFT01000113.1"/>
</dbReference>
<evidence type="ECO:0000256" key="1">
    <source>
        <dbReference type="ARBA" id="ARBA00022741"/>
    </source>
</evidence>
<dbReference type="PANTHER" id="PTHR32309:SF13">
    <property type="entry name" value="FERRIC ENTEROBACTIN TRANSPORT PROTEIN FEPE"/>
    <property type="match status" value="1"/>
</dbReference>
<protein>
    <submittedName>
        <fullName evidence="6">Chain length determinant protein</fullName>
    </submittedName>
</protein>
<dbReference type="OrthoDB" id="9812433at2"/>
<reference evidence="6 7" key="1">
    <citation type="submission" date="2012-05" db="EMBL/GenBank/DDBJ databases">
        <authorList>
            <person name="Harkins D.M."/>
            <person name="Madupu R."/>
            <person name="Durkin A.S."/>
            <person name="Torralba M."/>
            <person name="Methe B."/>
            <person name="Sutton G.G."/>
            <person name="Nelson K.E."/>
        </authorList>
    </citation>
    <scope>NUCLEOTIDE SEQUENCE [LARGE SCALE GENOMIC DNA]</scope>
    <source>
        <strain evidence="6 7">F0489</strain>
    </source>
</reference>
<dbReference type="EMBL" id="AKFT01000113">
    <property type="protein sequence ID" value="EJF44297.1"/>
    <property type="molecule type" value="Genomic_DNA"/>
</dbReference>
<dbReference type="Proteomes" id="UP000002941">
    <property type="component" value="Unassembled WGS sequence"/>
</dbReference>
<dbReference type="SUPFAM" id="SSF52540">
    <property type="entry name" value="P-loop containing nucleoside triphosphate hydrolases"/>
    <property type="match status" value="1"/>
</dbReference>
<feature type="compositionally biased region" description="Polar residues" evidence="3">
    <location>
        <begin position="450"/>
        <end position="462"/>
    </location>
</feature>
<dbReference type="PATRIC" id="fig|1125718.3.peg.1469"/>
<dbReference type="AlphaFoldDB" id="J0NHV9"/>
<accession>J0NHV9</accession>
<keyword evidence="2" id="KW-0067">ATP-binding</keyword>
<keyword evidence="7" id="KW-1185">Reference proteome</keyword>
<dbReference type="InterPro" id="IPR006311">
    <property type="entry name" value="TAT_signal"/>
</dbReference>
<keyword evidence="1" id="KW-0547">Nucleotide-binding</keyword>
<sequence length="489" mass="50826">MTFEELLKLTRRQVVAIAVGLLAALLLSLVAALLTPVSYKASADAYVRVAVQTDSALPQQTDSYFAASQIAAKKTEALVPVFTSEVVAQAVIDSLGLDMNSTELARSLSVTNKTNTLTINVTATAPTASEARSIADETVRQSGEQVKLLEGEDSPVEVVLMSPSSVSGTTRSPSILTYLGVGLVGGVLLGYALALGREAWDKRIRSAADVANIIDRPVLGVIPVSHAIADGQVTTDGGSGAEEAFRKLRTNMRYANVDKGVRTFVVTSGVQGDGKSTVACNLARVMALAGRSVVLIDGDLRRHRSHDDSKAGRRRPGLTQLLVGATSLDSVLVQTAVPGLQIIPAGDPPPNPSELLGSERMSDLVGYLASSHVVIIDAPAALPVTDAVALGAHTDGVLLVVRAGHTTDEQLEQVTEAIRQGGGSVFGVVLNQTPSSDRRRVEIGEAATAPLSTSPVRASSRQGAEPTGQRAVGWSAGAAAAGQMPVRAR</sequence>
<dbReference type="Gene3D" id="3.40.50.300">
    <property type="entry name" value="P-loop containing nucleotide triphosphate hydrolases"/>
    <property type="match status" value="1"/>
</dbReference>
<dbReference type="GO" id="GO:0005524">
    <property type="term" value="F:ATP binding"/>
    <property type="evidence" value="ECO:0007669"/>
    <property type="project" value="UniProtKB-KW"/>
</dbReference>
<dbReference type="PANTHER" id="PTHR32309">
    <property type="entry name" value="TYROSINE-PROTEIN KINASE"/>
    <property type="match status" value="1"/>
</dbReference>
<feature type="region of interest" description="Disordered" evidence="3">
    <location>
        <begin position="445"/>
        <end position="489"/>
    </location>
</feature>
<dbReference type="NCBIfam" id="TIGR01007">
    <property type="entry name" value="eps_fam"/>
    <property type="match status" value="1"/>
</dbReference>